<organism evidence="1 2">
    <name type="scientific">Streptococcus agalactiae</name>
    <dbReference type="NCBI Taxonomy" id="1311"/>
    <lineage>
        <taxon>Bacteria</taxon>
        <taxon>Bacillati</taxon>
        <taxon>Bacillota</taxon>
        <taxon>Bacilli</taxon>
        <taxon>Lactobacillales</taxon>
        <taxon>Streptococcaceae</taxon>
        <taxon>Streptococcus</taxon>
    </lineage>
</organism>
<reference evidence="1" key="1">
    <citation type="submission" date="2023-05" db="EMBL/GenBank/DDBJ databases">
        <title>Cataloging the Phylogenetic Diversity of Human Bladder Bacteria.</title>
        <authorList>
            <person name="Du J."/>
        </authorList>
    </citation>
    <scope>NUCLEOTIDE SEQUENCE</scope>
    <source>
        <strain evidence="1">UMB8703</strain>
    </source>
</reference>
<sequence>MIQTAIDAMAEAAAEALEGTGVPIITDPAEVIPALAADQIILFIAPPTEITPITYERRSYKFEPALISPNSEDAAGAVLALGEILEDLDMDLEAETTTLETLQIGAGPAWPAAIIHTTITL</sequence>
<dbReference type="AlphaFoldDB" id="A0AAW6XXU1"/>
<evidence type="ECO:0000313" key="2">
    <source>
        <dbReference type="Proteomes" id="UP001230629"/>
    </source>
</evidence>
<accession>A0AAW6XXU1</accession>
<name>A0AAW6XXU1_STRAG</name>
<evidence type="ECO:0000313" key="1">
    <source>
        <dbReference type="EMBL" id="MDK6900389.1"/>
    </source>
</evidence>
<dbReference type="RefSeq" id="WP_101485779.1">
    <property type="nucleotide sequence ID" value="NZ_JASOGD010000039.1"/>
</dbReference>
<dbReference type="EMBL" id="JASOIH010000043">
    <property type="protein sequence ID" value="MDK6900389.1"/>
    <property type="molecule type" value="Genomic_DNA"/>
</dbReference>
<gene>
    <name evidence="1" type="ORF">QP229_10565</name>
</gene>
<protein>
    <submittedName>
        <fullName evidence="1">Uncharacterized protein</fullName>
    </submittedName>
</protein>
<proteinExistence type="predicted"/>
<dbReference type="Proteomes" id="UP001230629">
    <property type="component" value="Unassembled WGS sequence"/>
</dbReference>
<comment type="caution">
    <text evidence="1">The sequence shown here is derived from an EMBL/GenBank/DDBJ whole genome shotgun (WGS) entry which is preliminary data.</text>
</comment>